<dbReference type="Pfam" id="PF20179">
    <property type="entry name" value="MSS51_C"/>
    <property type="match status" value="1"/>
</dbReference>
<dbReference type="EMBL" id="CAKLBY020000264">
    <property type="protein sequence ID" value="CAK7941636.1"/>
    <property type="molecule type" value="Genomic_DNA"/>
</dbReference>
<feature type="domain" description="Mitochondrial splicing suppressor 51-like C-terminal" evidence="1">
    <location>
        <begin position="18"/>
        <end position="203"/>
    </location>
</feature>
<evidence type="ECO:0000313" key="2">
    <source>
        <dbReference type="EMBL" id="CAK7891327.1"/>
    </source>
</evidence>
<name>A0AAV1T076_9STRA</name>
<evidence type="ECO:0000259" key="1">
    <source>
        <dbReference type="Pfam" id="PF20179"/>
    </source>
</evidence>
<reference evidence="2" key="1">
    <citation type="submission" date="2024-01" db="EMBL/GenBank/DDBJ databases">
        <authorList>
            <person name="Webb A."/>
        </authorList>
    </citation>
    <scope>NUCLEOTIDE SEQUENCE</scope>
    <source>
        <strain evidence="2">Pm1</strain>
    </source>
</reference>
<proteinExistence type="predicted"/>
<evidence type="ECO:0000313" key="3">
    <source>
        <dbReference type="EMBL" id="CAK7941636.1"/>
    </source>
</evidence>
<protein>
    <recommendedName>
        <fullName evidence="1">Mitochondrial splicing suppressor 51-like C-terminal domain-containing protein</fullName>
    </recommendedName>
</protein>
<dbReference type="Proteomes" id="UP001162060">
    <property type="component" value="Unassembled WGS sequence"/>
</dbReference>
<accession>A0AAV1T076</accession>
<evidence type="ECO:0000313" key="4">
    <source>
        <dbReference type="Proteomes" id="UP001162060"/>
    </source>
</evidence>
<dbReference type="InterPro" id="IPR046824">
    <property type="entry name" value="Mss51-like_C"/>
</dbReference>
<gene>
    <name evidence="2" type="ORF">PM001_LOCUS161</name>
    <name evidence="3" type="ORF">PM001_LOCUS26786</name>
</gene>
<organism evidence="2 4">
    <name type="scientific">Peronospora matthiolae</name>
    <dbReference type="NCBI Taxonomy" id="2874970"/>
    <lineage>
        <taxon>Eukaryota</taxon>
        <taxon>Sar</taxon>
        <taxon>Stramenopiles</taxon>
        <taxon>Oomycota</taxon>
        <taxon>Peronosporomycetes</taxon>
        <taxon>Peronosporales</taxon>
        <taxon>Peronosporaceae</taxon>
        <taxon>Peronospora</taxon>
    </lineage>
</organism>
<sequence>MTPADTRAETLVAWLHRLEHAHAATITYPETKSLTIHVLGADHREGNSGAATFEVFRAFTEHVAARTRLTSLQLVLVGPNVSRTLHLDEFTQQCSVPVSDNGEATTCDVRIRYFVGSFEASFQDKAQVWKPDLVVCFNAGIWGYNEWLPAIQLVLKDVQVPLLVTSYNADEAGDDEDVLDEMKLGEWLWRPEKNPWGATTPRATNNADAKVLKENDYWMCLTGSSHA</sequence>
<dbReference type="EMBL" id="CAKLBY020000003">
    <property type="protein sequence ID" value="CAK7891327.1"/>
    <property type="molecule type" value="Genomic_DNA"/>
</dbReference>
<dbReference type="PANTHER" id="PTHR28069">
    <property type="entry name" value="GH20023P"/>
    <property type="match status" value="1"/>
</dbReference>
<comment type="caution">
    <text evidence="2">The sequence shown here is derived from an EMBL/GenBank/DDBJ whole genome shotgun (WGS) entry which is preliminary data.</text>
</comment>
<dbReference type="AlphaFoldDB" id="A0AAV1T076"/>